<evidence type="ECO:0000256" key="3">
    <source>
        <dbReference type="ARBA" id="ARBA00022694"/>
    </source>
</evidence>
<dbReference type="InterPro" id="IPR036322">
    <property type="entry name" value="WD40_repeat_dom_sf"/>
</dbReference>
<proteinExistence type="inferred from homology"/>
<dbReference type="PANTHER" id="PTHR16288:SF0">
    <property type="entry name" value="TRNA (GUANINE-N(7)-)-METHYLTRANSFERASE NON-CATALYTIC SUBUNIT WDR4"/>
    <property type="match status" value="1"/>
</dbReference>
<accession>U1HSX0</accession>
<keyword evidence="3 6" id="KW-0819">tRNA processing</keyword>
<evidence type="ECO:0000313" key="9">
    <source>
        <dbReference type="Proteomes" id="UP000019373"/>
    </source>
</evidence>
<evidence type="ECO:0000256" key="5">
    <source>
        <dbReference type="ARBA" id="ARBA00023242"/>
    </source>
</evidence>
<feature type="region of interest" description="Disordered" evidence="7">
    <location>
        <begin position="533"/>
        <end position="555"/>
    </location>
</feature>
<evidence type="ECO:0000256" key="6">
    <source>
        <dbReference type="HAMAP-Rule" id="MF_03056"/>
    </source>
</evidence>
<evidence type="ECO:0000256" key="7">
    <source>
        <dbReference type="SAM" id="MobiDB-lite"/>
    </source>
</evidence>
<dbReference type="GO" id="GO:0005829">
    <property type="term" value="C:cytosol"/>
    <property type="evidence" value="ECO:0007669"/>
    <property type="project" value="TreeGrafter"/>
</dbReference>
<dbReference type="GO" id="GO:0106004">
    <property type="term" value="P:tRNA (guanine-N7)-methylation"/>
    <property type="evidence" value="ECO:0007669"/>
    <property type="project" value="UniProtKB-UniRule"/>
</dbReference>
<evidence type="ECO:0000256" key="2">
    <source>
        <dbReference type="ARBA" id="ARBA00022574"/>
    </source>
</evidence>
<feature type="region of interest" description="Disordered" evidence="7">
    <location>
        <begin position="184"/>
        <end position="203"/>
    </location>
</feature>
<comment type="subcellular location">
    <subcellularLocation>
        <location evidence="1 6">Nucleus</location>
    </subcellularLocation>
</comment>
<keyword evidence="5 6" id="KW-0539">Nucleus</keyword>
<dbReference type="OrthoDB" id="339900at2759"/>
<dbReference type="SUPFAM" id="SSF50978">
    <property type="entry name" value="WD40 repeat-like"/>
    <property type="match status" value="1"/>
</dbReference>
<evidence type="ECO:0000313" key="8">
    <source>
        <dbReference type="EMBL" id="ERF73630.1"/>
    </source>
</evidence>
<dbReference type="HAMAP" id="MF_03056">
    <property type="entry name" value="TRM82"/>
    <property type="match status" value="1"/>
</dbReference>
<feature type="region of interest" description="Disordered" evidence="7">
    <location>
        <begin position="61"/>
        <end position="97"/>
    </location>
</feature>
<dbReference type="Gene3D" id="2.130.10.10">
    <property type="entry name" value="YVTN repeat-like/Quinoprotein amine dehydrogenase"/>
    <property type="match status" value="1"/>
</dbReference>
<dbReference type="RefSeq" id="XP_007800633.1">
    <property type="nucleotide sequence ID" value="XM_007802442.1"/>
</dbReference>
<dbReference type="eggNOG" id="KOG3914">
    <property type="taxonomic scope" value="Eukaryota"/>
</dbReference>
<gene>
    <name evidence="8" type="ORF">EPUS_00883</name>
</gene>
<comment type="similarity">
    <text evidence="6">Belongs to the WD repeat TRM82 family.</text>
</comment>
<dbReference type="HOGENOM" id="CLU_022082_0_0_1"/>
<dbReference type="UniPathway" id="UPA00989"/>
<evidence type="ECO:0000256" key="4">
    <source>
        <dbReference type="ARBA" id="ARBA00022737"/>
    </source>
</evidence>
<dbReference type="EMBL" id="KE720941">
    <property type="protein sequence ID" value="ERF73630.1"/>
    <property type="molecule type" value="Genomic_DNA"/>
</dbReference>
<comment type="pathway">
    <text evidence="6">tRNA modification; N(7)-methylguanine-tRNA biosynthesis.</text>
</comment>
<protein>
    <submittedName>
        <fullName evidence="8">Uncharacterized protein</fullName>
    </submittedName>
</protein>
<dbReference type="AlphaFoldDB" id="U1HSX0"/>
<dbReference type="InterPro" id="IPR015943">
    <property type="entry name" value="WD40/YVTN_repeat-like_dom_sf"/>
</dbReference>
<dbReference type="GO" id="GO:0005634">
    <property type="term" value="C:nucleus"/>
    <property type="evidence" value="ECO:0007669"/>
    <property type="project" value="UniProtKB-SubCell"/>
</dbReference>
<comment type="function">
    <text evidence="6">Required for the formation of N(7)-methylguanine at position 46 (m7G46) in tRNA. In the complex, it is required to stabilize and induce conformational changes of the catalytic subunit.</text>
</comment>
<sequence>MTTPPCHPFQKLCCISQSGDIHLLLVATGPHILSLDLKNGGIVSKWPNDAVQSAERQSLEELGNGIVDDDPPAKRRKPNLSKRQQDEQEDDSRDSSISVEFVSERAKGQRRKKKKAVEPVLPNVSHIIATLDGLRVVATTAEDKCIRVFELGSSGQLTLLSERHNDRDKFGDVYALPLHPSLEKATALPSKPQLQKTKPMKPSASELTVHTKGNLEALRQQKLQNASASKKTAPTFEHRLILGHVSLLTDLVVGTDPSNDSREYILTADRDEHIRVSRGIPQAHVIKNYCLGHTEFVSKLCTVPDLPQILISGGGEPSLRIYDWLRGTCVAAASLEEDLKHLISSSAFNGLISSGIRAVSCIQAMKVRDTDDLGDVIMIVVAFEGIPGISTYLFHPEKCLLKQDRQYVMDANVLDIVLLKESGLMLVSLDNVHSPLSTKEPTSHALAPAIRVFGLKLEKFDGEQQFGWVGYDPATGSHGTVHNGSFEDIASKLNQTLQSNDIRHEIELQSATKPNALYSPLGEFLYGLENLRKKSQGDGQEQEAEELAVTHPEER</sequence>
<dbReference type="InterPro" id="IPR028884">
    <property type="entry name" value="Trm82"/>
</dbReference>
<keyword evidence="9" id="KW-1185">Reference proteome</keyword>
<dbReference type="GeneID" id="19235943"/>
<keyword evidence="4 6" id="KW-0677">Repeat</keyword>
<dbReference type="GO" id="GO:0043527">
    <property type="term" value="C:tRNA methyltransferase complex"/>
    <property type="evidence" value="ECO:0007669"/>
    <property type="project" value="TreeGrafter"/>
</dbReference>
<name>U1HSX0_ENDPU</name>
<reference evidence="9" key="1">
    <citation type="journal article" date="2014" name="BMC Genomics">
        <title>Genome characteristics reveal the impact of lichenization on lichen-forming fungus Endocarpon pusillum Hedwig (Verrucariales, Ascomycota).</title>
        <authorList>
            <person name="Wang Y.-Y."/>
            <person name="Liu B."/>
            <person name="Zhang X.-Y."/>
            <person name="Zhou Q.-M."/>
            <person name="Zhang T."/>
            <person name="Li H."/>
            <person name="Yu Y.-F."/>
            <person name="Zhang X.-L."/>
            <person name="Hao X.-Y."/>
            <person name="Wang M."/>
            <person name="Wang L."/>
            <person name="Wei J.-C."/>
        </authorList>
    </citation>
    <scope>NUCLEOTIDE SEQUENCE [LARGE SCALE GENOMIC DNA]</scope>
    <source>
        <strain evidence="9">Z07020 / HMAS-L-300199</strain>
    </source>
</reference>
<dbReference type="Proteomes" id="UP000019373">
    <property type="component" value="Unassembled WGS sequence"/>
</dbReference>
<organism evidence="8 9">
    <name type="scientific">Endocarpon pusillum (strain Z07020 / HMAS-L-300199)</name>
    <name type="common">Lichen-forming fungus</name>
    <dbReference type="NCBI Taxonomy" id="1263415"/>
    <lineage>
        <taxon>Eukaryota</taxon>
        <taxon>Fungi</taxon>
        <taxon>Dikarya</taxon>
        <taxon>Ascomycota</taxon>
        <taxon>Pezizomycotina</taxon>
        <taxon>Eurotiomycetes</taxon>
        <taxon>Chaetothyriomycetidae</taxon>
        <taxon>Verrucariales</taxon>
        <taxon>Verrucariaceae</taxon>
        <taxon>Endocarpon</taxon>
    </lineage>
</organism>
<dbReference type="PANTHER" id="PTHR16288">
    <property type="entry name" value="WD40 REPEAT PROTEIN 4"/>
    <property type="match status" value="1"/>
</dbReference>
<evidence type="ECO:0000256" key="1">
    <source>
        <dbReference type="ARBA" id="ARBA00004123"/>
    </source>
</evidence>
<keyword evidence="2 6" id="KW-0853">WD repeat</keyword>